<gene>
    <name evidence="2" type="ORF">GCM10010411_67680</name>
</gene>
<dbReference type="Proteomes" id="UP001501509">
    <property type="component" value="Unassembled WGS sequence"/>
</dbReference>
<dbReference type="RefSeq" id="WP_344546542.1">
    <property type="nucleotide sequence ID" value="NZ_BAAATD010000010.1"/>
</dbReference>
<feature type="region of interest" description="Disordered" evidence="1">
    <location>
        <begin position="61"/>
        <end position="111"/>
    </location>
</feature>
<keyword evidence="3" id="KW-1185">Reference proteome</keyword>
<evidence type="ECO:0000256" key="1">
    <source>
        <dbReference type="SAM" id="MobiDB-lite"/>
    </source>
</evidence>
<dbReference type="EMBL" id="BAAATD010000010">
    <property type="protein sequence ID" value="GAA2622108.1"/>
    <property type="molecule type" value="Genomic_DNA"/>
</dbReference>
<feature type="region of interest" description="Disordered" evidence="1">
    <location>
        <begin position="1"/>
        <end position="25"/>
    </location>
</feature>
<protein>
    <submittedName>
        <fullName evidence="2">Uncharacterized protein</fullName>
    </submittedName>
</protein>
<evidence type="ECO:0000313" key="2">
    <source>
        <dbReference type="EMBL" id="GAA2622108.1"/>
    </source>
</evidence>
<feature type="compositionally biased region" description="Basic and acidic residues" evidence="1">
    <location>
        <begin position="94"/>
        <end position="107"/>
    </location>
</feature>
<sequence>MASERASARPPVTAGQTDIRATGTATETISLKDIQTARSACRRALHGQTNERIAVVSALLPDQARRQIPQPARPSRKRPLIGDDGPGRSPTPRTSRDRPEPATRDLRSGTFIATKEHRRFTEFAGAVRRNG</sequence>
<evidence type="ECO:0000313" key="3">
    <source>
        <dbReference type="Proteomes" id="UP001501509"/>
    </source>
</evidence>
<proteinExistence type="predicted"/>
<name>A0ABN3QBN7_9ACTN</name>
<comment type="caution">
    <text evidence="2">The sequence shown here is derived from an EMBL/GenBank/DDBJ whole genome shotgun (WGS) entry which is preliminary data.</text>
</comment>
<reference evidence="2 3" key="1">
    <citation type="journal article" date="2019" name="Int. J. Syst. Evol. Microbiol.">
        <title>The Global Catalogue of Microorganisms (GCM) 10K type strain sequencing project: providing services to taxonomists for standard genome sequencing and annotation.</title>
        <authorList>
            <consortium name="The Broad Institute Genomics Platform"/>
            <consortium name="The Broad Institute Genome Sequencing Center for Infectious Disease"/>
            <person name="Wu L."/>
            <person name="Ma J."/>
        </authorList>
    </citation>
    <scope>NUCLEOTIDE SEQUENCE [LARGE SCALE GENOMIC DNA]</scope>
    <source>
        <strain evidence="2 3">JCM 6833</strain>
    </source>
</reference>
<accession>A0ABN3QBN7</accession>
<organism evidence="2 3">
    <name type="scientific">Actinomadura fulvescens</name>
    <dbReference type="NCBI Taxonomy" id="46160"/>
    <lineage>
        <taxon>Bacteria</taxon>
        <taxon>Bacillati</taxon>
        <taxon>Actinomycetota</taxon>
        <taxon>Actinomycetes</taxon>
        <taxon>Streptosporangiales</taxon>
        <taxon>Thermomonosporaceae</taxon>
        <taxon>Actinomadura</taxon>
    </lineage>
</organism>